<reference evidence="3" key="1">
    <citation type="journal article" date="2019" name="Int. J. Syst. Evol. Microbiol.">
        <title>The Global Catalogue of Microorganisms (GCM) 10K type strain sequencing project: providing services to taxonomists for standard genome sequencing and annotation.</title>
        <authorList>
            <consortium name="The Broad Institute Genomics Platform"/>
            <consortium name="The Broad Institute Genome Sequencing Center for Infectious Disease"/>
            <person name="Wu L."/>
            <person name="Ma J."/>
        </authorList>
    </citation>
    <scope>NUCLEOTIDE SEQUENCE [LARGE SCALE GENOMIC DNA]</scope>
    <source>
        <strain evidence="3">KCTC 42964</strain>
    </source>
</reference>
<feature type="transmembrane region" description="Helical" evidence="1">
    <location>
        <begin position="39"/>
        <end position="60"/>
    </location>
</feature>
<feature type="transmembrane region" description="Helical" evidence="1">
    <location>
        <begin position="6"/>
        <end position="27"/>
    </location>
</feature>
<proteinExistence type="predicted"/>
<dbReference type="RefSeq" id="WP_379904749.1">
    <property type="nucleotide sequence ID" value="NZ_JBHRTR010000035.1"/>
</dbReference>
<comment type="caution">
    <text evidence="2">The sequence shown here is derived from an EMBL/GenBank/DDBJ whole genome shotgun (WGS) entry which is preliminary data.</text>
</comment>
<name>A0ABV7L6G0_9PROT</name>
<evidence type="ECO:0000256" key="1">
    <source>
        <dbReference type="SAM" id="Phobius"/>
    </source>
</evidence>
<keyword evidence="3" id="KW-1185">Reference proteome</keyword>
<dbReference type="PANTHER" id="PTHR34821:SF2">
    <property type="entry name" value="INNER MEMBRANE PROTEIN YDCZ"/>
    <property type="match status" value="1"/>
</dbReference>
<feature type="transmembrane region" description="Helical" evidence="1">
    <location>
        <begin position="102"/>
        <end position="125"/>
    </location>
</feature>
<accession>A0ABV7L6G0</accession>
<feature type="transmembrane region" description="Helical" evidence="1">
    <location>
        <begin position="75"/>
        <end position="95"/>
    </location>
</feature>
<organism evidence="2 3">
    <name type="scientific">Marinibaculum pumilum</name>
    <dbReference type="NCBI Taxonomy" id="1766165"/>
    <lineage>
        <taxon>Bacteria</taxon>
        <taxon>Pseudomonadati</taxon>
        <taxon>Pseudomonadota</taxon>
        <taxon>Alphaproteobacteria</taxon>
        <taxon>Rhodospirillales</taxon>
        <taxon>Rhodospirillaceae</taxon>
        <taxon>Marinibaculum</taxon>
    </lineage>
</organism>
<keyword evidence="1" id="KW-0472">Membrane</keyword>
<evidence type="ECO:0000313" key="2">
    <source>
        <dbReference type="EMBL" id="MFC3230001.1"/>
    </source>
</evidence>
<keyword evidence="1" id="KW-0812">Transmembrane</keyword>
<dbReference type="Proteomes" id="UP001595528">
    <property type="component" value="Unassembled WGS sequence"/>
</dbReference>
<sequence length="154" mass="15473">MGAGLLTTVALVLAVLAGTLIPMQAGLNGRLAQAMGTPIWAAGVSFLIGTLILLPLAALLRSPGQALADLSGVPWWAWFGGLMGACFVSITVFAAPIVGATAMIAAVIAGQLIAALALDHFGLAGYTANPIGWRDLAGVVLLVAGVVVLRFGRG</sequence>
<protein>
    <submittedName>
        <fullName evidence="2">DMT family transporter</fullName>
    </submittedName>
</protein>
<keyword evidence="1" id="KW-1133">Transmembrane helix</keyword>
<gene>
    <name evidence="2" type="ORF">ACFOGJ_22310</name>
</gene>
<dbReference type="PANTHER" id="PTHR34821">
    <property type="entry name" value="INNER MEMBRANE PROTEIN YDCZ"/>
    <property type="match status" value="1"/>
</dbReference>
<feature type="transmembrane region" description="Helical" evidence="1">
    <location>
        <begin position="131"/>
        <end position="151"/>
    </location>
</feature>
<evidence type="ECO:0000313" key="3">
    <source>
        <dbReference type="Proteomes" id="UP001595528"/>
    </source>
</evidence>
<dbReference type="InterPro" id="IPR006750">
    <property type="entry name" value="YdcZ"/>
</dbReference>
<dbReference type="Pfam" id="PF04657">
    <property type="entry name" value="DMT_YdcZ"/>
    <property type="match status" value="1"/>
</dbReference>
<dbReference type="EMBL" id="JBHRTR010000035">
    <property type="protein sequence ID" value="MFC3230001.1"/>
    <property type="molecule type" value="Genomic_DNA"/>
</dbReference>